<organism evidence="1">
    <name type="scientific">hydrothermal vent metagenome</name>
    <dbReference type="NCBI Taxonomy" id="652676"/>
    <lineage>
        <taxon>unclassified sequences</taxon>
        <taxon>metagenomes</taxon>
        <taxon>ecological metagenomes</taxon>
    </lineage>
</organism>
<gene>
    <name evidence="1" type="ORF">MNBD_BACTEROID06-1851</name>
</gene>
<protein>
    <recommendedName>
        <fullName evidence="2">Mobile element protein</fullName>
    </recommendedName>
</protein>
<accession>A0A3B0VBS7</accession>
<proteinExistence type="predicted"/>
<reference evidence="1" key="1">
    <citation type="submission" date="2018-06" db="EMBL/GenBank/DDBJ databases">
        <authorList>
            <person name="Zhirakovskaya E."/>
        </authorList>
    </citation>
    <scope>NUCLEOTIDE SEQUENCE</scope>
</reference>
<name>A0A3B0VBS7_9ZZZZ</name>
<dbReference type="EMBL" id="UOES01000568">
    <property type="protein sequence ID" value="VAW29426.1"/>
    <property type="molecule type" value="Genomic_DNA"/>
</dbReference>
<evidence type="ECO:0008006" key="2">
    <source>
        <dbReference type="Google" id="ProtNLM"/>
    </source>
</evidence>
<sequence length="62" mass="7426">MLEYVKTILKKVSFDLVLFEKELLKAIDNLLVKEIKVLKRWCYRSFGKSYRPILDRCFVIAT</sequence>
<evidence type="ECO:0000313" key="1">
    <source>
        <dbReference type="EMBL" id="VAW29426.1"/>
    </source>
</evidence>
<dbReference type="AlphaFoldDB" id="A0A3B0VBS7"/>